<dbReference type="GO" id="GO:0045493">
    <property type="term" value="P:xylan catabolic process"/>
    <property type="evidence" value="ECO:0007669"/>
    <property type="project" value="UniProtKB-KW"/>
</dbReference>
<keyword evidence="7 9" id="KW-0326">Glycosidase</keyword>
<dbReference type="InterPro" id="IPR003961">
    <property type="entry name" value="FN3_dom"/>
</dbReference>
<dbReference type="Gene3D" id="2.60.40.10">
    <property type="entry name" value="Immunoglobulins"/>
    <property type="match status" value="1"/>
</dbReference>
<evidence type="ECO:0000256" key="3">
    <source>
        <dbReference type="ARBA" id="ARBA00022651"/>
    </source>
</evidence>
<reference evidence="12" key="1">
    <citation type="submission" date="2016-11" db="EMBL/GenBank/DDBJ databases">
        <authorList>
            <person name="Varghese N."/>
            <person name="Submissions S."/>
        </authorList>
    </citation>
    <scope>NUCLEOTIDE SEQUENCE [LARGE SCALE GENOMIC DNA]</scope>
    <source>
        <strain evidence="12">DSM 22623</strain>
    </source>
</reference>
<evidence type="ECO:0000256" key="9">
    <source>
        <dbReference type="RuleBase" id="RU361174"/>
    </source>
</evidence>
<dbReference type="PROSITE" id="PS51257">
    <property type="entry name" value="PROKAR_LIPOPROTEIN"/>
    <property type="match status" value="1"/>
</dbReference>
<keyword evidence="5 9" id="KW-0378">Hydrolase</keyword>
<dbReference type="Proteomes" id="UP000184432">
    <property type="component" value="Unassembled WGS sequence"/>
</dbReference>
<sequence>MLRIKEISKILFLAMVSLAIIIFVSCSNDDSDDQGQGTISSPVATAASEIAFTSFRANWDPVFRAGEYQLDVSDNAGFSSFLQGYENRSVNQLFETVSGLAQNTQYYYRVRAVVDGESSGNSNIIDVSTDTEITDDVTLKQAAENNFLVGVAVSAARTQIAAYDEVYKREFNSITAENDMKMASVFTGIDGSGNIIYDWSKVDALINYAETNGMNVHGHTLIWHRSVPEALENFAGTDQEFEDLIGQYINAVLTRYKGKINSWDVVNEAIDDDPAVQWRNTLFLQRMGENYVQKCFEFARAADPDVKLFYNDYNMTFDATKRGKVLMMVDNLKANNLIDGVGYQMHIDYNFPSRQEIQDATDELVAKDVLIHFAELDVKVNAVDDLTEFTAERSMAQAARVAEIVEIFNAIPQAQKYAITLWGLKDDDTWLIPENNGRPEWPLLFDASFEKKEAYFSFIKVLLD</sequence>
<dbReference type="SMART" id="SM00633">
    <property type="entry name" value="Glyco_10"/>
    <property type="match status" value="1"/>
</dbReference>
<dbReference type="SUPFAM" id="SSF49265">
    <property type="entry name" value="Fibronectin type III"/>
    <property type="match status" value="1"/>
</dbReference>
<dbReference type="PRINTS" id="PR00134">
    <property type="entry name" value="GLHYDRLASE10"/>
</dbReference>
<dbReference type="AlphaFoldDB" id="A0A1M6BLT7"/>
<evidence type="ECO:0000256" key="8">
    <source>
        <dbReference type="ARBA" id="ARBA00023326"/>
    </source>
</evidence>
<evidence type="ECO:0000256" key="6">
    <source>
        <dbReference type="ARBA" id="ARBA00023277"/>
    </source>
</evidence>
<keyword evidence="3 11" id="KW-0858">Xylan degradation</keyword>
<keyword evidence="8 9" id="KW-0624">Polysaccharide degradation</keyword>
<dbReference type="OrthoDB" id="9809277at2"/>
<evidence type="ECO:0000256" key="4">
    <source>
        <dbReference type="ARBA" id="ARBA00022729"/>
    </source>
</evidence>
<dbReference type="Pfam" id="PF00331">
    <property type="entry name" value="Glyco_hydro_10"/>
    <property type="match status" value="1"/>
</dbReference>
<feature type="domain" description="GH10" evidence="10">
    <location>
        <begin position="133"/>
        <end position="461"/>
    </location>
</feature>
<accession>A0A1M6BLT7</accession>
<comment type="catalytic activity">
    <reaction evidence="1 9">
        <text>Endohydrolysis of (1-&gt;4)-beta-D-xylosidic linkages in xylans.</text>
        <dbReference type="EC" id="3.2.1.8"/>
    </reaction>
</comment>
<dbReference type="CDD" id="cd00063">
    <property type="entry name" value="FN3"/>
    <property type="match status" value="1"/>
</dbReference>
<keyword evidence="6 9" id="KW-0119">Carbohydrate metabolism</keyword>
<evidence type="ECO:0000256" key="2">
    <source>
        <dbReference type="ARBA" id="ARBA00007495"/>
    </source>
</evidence>
<name>A0A1M6BLT7_9FLAO</name>
<evidence type="ECO:0000313" key="11">
    <source>
        <dbReference type="EMBL" id="SHI49483.1"/>
    </source>
</evidence>
<organism evidence="11 12">
    <name type="scientific">Aquimarina spongiae</name>
    <dbReference type="NCBI Taxonomy" id="570521"/>
    <lineage>
        <taxon>Bacteria</taxon>
        <taxon>Pseudomonadati</taxon>
        <taxon>Bacteroidota</taxon>
        <taxon>Flavobacteriia</taxon>
        <taxon>Flavobacteriales</taxon>
        <taxon>Flavobacteriaceae</taxon>
        <taxon>Aquimarina</taxon>
    </lineage>
</organism>
<keyword evidence="4" id="KW-0732">Signal</keyword>
<evidence type="ECO:0000313" key="12">
    <source>
        <dbReference type="Proteomes" id="UP000184432"/>
    </source>
</evidence>
<dbReference type="SUPFAM" id="SSF51445">
    <property type="entry name" value="(Trans)glycosidases"/>
    <property type="match status" value="1"/>
</dbReference>
<evidence type="ECO:0000256" key="1">
    <source>
        <dbReference type="ARBA" id="ARBA00000681"/>
    </source>
</evidence>
<dbReference type="EC" id="3.2.1.8" evidence="9"/>
<evidence type="ECO:0000256" key="7">
    <source>
        <dbReference type="ARBA" id="ARBA00023295"/>
    </source>
</evidence>
<comment type="similarity">
    <text evidence="2 9">Belongs to the glycosyl hydrolase 10 (cellulase F) family.</text>
</comment>
<dbReference type="Gene3D" id="3.20.20.80">
    <property type="entry name" value="Glycosidases"/>
    <property type="match status" value="1"/>
</dbReference>
<dbReference type="InterPro" id="IPR044846">
    <property type="entry name" value="GH10"/>
</dbReference>
<gene>
    <name evidence="11" type="ORF">SAMN04488508_101895</name>
</gene>
<dbReference type="InterPro" id="IPR013783">
    <property type="entry name" value="Ig-like_fold"/>
</dbReference>
<dbReference type="InterPro" id="IPR001000">
    <property type="entry name" value="GH10_dom"/>
</dbReference>
<dbReference type="PANTHER" id="PTHR31490:SF88">
    <property type="entry name" value="BETA-XYLANASE"/>
    <property type="match status" value="1"/>
</dbReference>
<dbReference type="InterPro" id="IPR017853">
    <property type="entry name" value="GH"/>
</dbReference>
<dbReference type="GO" id="GO:0031176">
    <property type="term" value="F:endo-1,4-beta-xylanase activity"/>
    <property type="evidence" value="ECO:0007669"/>
    <property type="project" value="UniProtKB-EC"/>
</dbReference>
<dbReference type="PANTHER" id="PTHR31490">
    <property type="entry name" value="GLYCOSYL HYDROLASE"/>
    <property type="match status" value="1"/>
</dbReference>
<dbReference type="STRING" id="570521.SAMN04488508_101895"/>
<proteinExistence type="inferred from homology"/>
<dbReference type="InterPro" id="IPR036116">
    <property type="entry name" value="FN3_sf"/>
</dbReference>
<dbReference type="PROSITE" id="PS51760">
    <property type="entry name" value="GH10_2"/>
    <property type="match status" value="1"/>
</dbReference>
<keyword evidence="12" id="KW-1185">Reference proteome</keyword>
<dbReference type="EMBL" id="FQYP01000001">
    <property type="protein sequence ID" value="SHI49483.1"/>
    <property type="molecule type" value="Genomic_DNA"/>
</dbReference>
<evidence type="ECO:0000259" key="10">
    <source>
        <dbReference type="PROSITE" id="PS51760"/>
    </source>
</evidence>
<evidence type="ECO:0000256" key="5">
    <source>
        <dbReference type="ARBA" id="ARBA00022801"/>
    </source>
</evidence>
<protein>
    <recommendedName>
        <fullName evidence="9">Beta-xylanase</fullName>
        <ecNumber evidence="9">3.2.1.8</ecNumber>
    </recommendedName>
</protein>
<dbReference type="RefSeq" id="WP_084549391.1">
    <property type="nucleotide sequence ID" value="NZ_FQYP01000001.1"/>
</dbReference>